<feature type="non-terminal residue" evidence="1">
    <location>
        <position position="72"/>
    </location>
</feature>
<dbReference type="InterPro" id="IPR033192">
    <property type="entry name" value="ODAD3"/>
</dbReference>
<dbReference type="EMBL" id="CACRXK020003815">
    <property type="protein sequence ID" value="CAB4000347.1"/>
    <property type="molecule type" value="Genomic_DNA"/>
</dbReference>
<reference evidence="1" key="1">
    <citation type="submission" date="2020-04" db="EMBL/GenBank/DDBJ databases">
        <authorList>
            <person name="Alioto T."/>
            <person name="Alioto T."/>
            <person name="Gomez Garrido J."/>
        </authorList>
    </citation>
    <scope>NUCLEOTIDE SEQUENCE</scope>
    <source>
        <strain evidence="1">A484AB</strain>
    </source>
</reference>
<dbReference type="Proteomes" id="UP001152795">
    <property type="component" value="Unassembled WGS sequence"/>
</dbReference>
<dbReference type="OrthoDB" id="10255247at2759"/>
<dbReference type="GO" id="GO:0035253">
    <property type="term" value="C:ciliary rootlet"/>
    <property type="evidence" value="ECO:0007669"/>
    <property type="project" value="TreeGrafter"/>
</dbReference>
<sequence length="72" mass="8291">MVVPGGDTKAYKETAQWKIKTNKEVIMKMRQQSKEYRTHLAKSKAGDEKVIDDAFKERDPQRHCAMKGLPGR</sequence>
<gene>
    <name evidence="1" type="ORF">PACLA_8A089875</name>
</gene>
<dbReference type="GO" id="GO:0036064">
    <property type="term" value="C:ciliary basal body"/>
    <property type="evidence" value="ECO:0007669"/>
    <property type="project" value="TreeGrafter"/>
</dbReference>
<dbReference type="PANTHER" id="PTHR46518:SF1">
    <property type="entry name" value="OUTER DYNEIN ARM-DOCKING COMPLEX SUBUNIT 3"/>
    <property type="match status" value="1"/>
</dbReference>
<comment type="caution">
    <text evidence="1">The sequence shown here is derived from an EMBL/GenBank/DDBJ whole genome shotgun (WGS) entry which is preliminary data.</text>
</comment>
<dbReference type="GO" id="GO:0036158">
    <property type="term" value="P:outer dynein arm assembly"/>
    <property type="evidence" value="ECO:0007669"/>
    <property type="project" value="InterPro"/>
</dbReference>
<organism evidence="1 2">
    <name type="scientific">Paramuricea clavata</name>
    <name type="common">Red gorgonian</name>
    <name type="synonym">Violescent sea-whip</name>
    <dbReference type="NCBI Taxonomy" id="317549"/>
    <lineage>
        <taxon>Eukaryota</taxon>
        <taxon>Metazoa</taxon>
        <taxon>Cnidaria</taxon>
        <taxon>Anthozoa</taxon>
        <taxon>Octocorallia</taxon>
        <taxon>Malacalcyonacea</taxon>
        <taxon>Plexauridae</taxon>
        <taxon>Paramuricea</taxon>
    </lineage>
</organism>
<dbReference type="GO" id="GO:0097542">
    <property type="term" value="C:ciliary tip"/>
    <property type="evidence" value="ECO:0007669"/>
    <property type="project" value="TreeGrafter"/>
</dbReference>
<evidence type="ECO:0000313" key="2">
    <source>
        <dbReference type="Proteomes" id="UP001152795"/>
    </source>
</evidence>
<evidence type="ECO:0000313" key="1">
    <source>
        <dbReference type="EMBL" id="CAB4000347.1"/>
    </source>
</evidence>
<keyword evidence="2" id="KW-1185">Reference proteome</keyword>
<name>A0A6S7HB78_PARCT</name>
<proteinExistence type="predicted"/>
<dbReference type="GO" id="GO:0003341">
    <property type="term" value="P:cilium movement"/>
    <property type="evidence" value="ECO:0007669"/>
    <property type="project" value="InterPro"/>
</dbReference>
<protein>
    <submittedName>
        <fullName evidence="1">Coiled-coil domain-containing 151</fullName>
    </submittedName>
</protein>
<dbReference type="PANTHER" id="PTHR46518">
    <property type="entry name" value="COILED-COIL DOMAIN-CONTAINING PROTEIN 151"/>
    <property type="match status" value="1"/>
</dbReference>
<accession>A0A6S7HB78</accession>
<dbReference type="AlphaFoldDB" id="A0A6S7HB78"/>